<dbReference type="GO" id="GO:0004672">
    <property type="term" value="F:protein kinase activity"/>
    <property type="evidence" value="ECO:0007669"/>
    <property type="project" value="InterPro"/>
</dbReference>
<dbReference type="PANTHER" id="PTHR10566">
    <property type="entry name" value="CHAPERONE-ACTIVITY OF BC1 COMPLEX CABC1 -RELATED"/>
    <property type="match status" value="1"/>
</dbReference>
<dbReference type="EMBL" id="DYZF01000234">
    <property type="protein sequence ID" value="HJE52123.1"/>
    <property type="molecule type" value="Genomic_DNA"/>
</dbReference>
<evidence type="ECO:0000256" key="1">
    <source>
        <dbReference type="ARBA" id="ARBA00009670"/>
    </source>
</evidence>
<organism evidence="4 5">
    <name type="scientific">Tessaracoccus flavescens</name>
    <dbReference type="NCBI Taxonomy" id="399497"/>
    <lineage>
        <taxon>Bacteria</taxon>
        <taxon>Bacillati</taxon>
        <taxon>Actinomycetota</taxon>
        <taxon>Actinomycetes</taxon>
        <taxon>Propionibacteriales</taxon>
        <taxon>Propionibacteriaceae</taxon>
        <taxon>Tessaracoccus</taxon>
    </lineage>
</organism>
<keyword evidence="2" id="KW-0472">Membrane</keyword>
<proteinExistence type="inferred from homology"/>
<feature type="transmembrane region" description="Helical" evidence="2">
    <location>
        <begin position="514"/>
        <end position="538"/>
    </location>
</feature>
<dbReference type="InterPro" id="IPR011009">
    <property type="entry name" value="Kinase-like_dom_sf"/>
</dbReference>
<dbReference type="PROSITE" id="PS50011">
    <property type="entry name" value="PROTEIN_KINASE_DOM"/>
    <property type="match status" value="1"/>
</dbReference>
<comment type="caution">
    <text evidence="4">The sequence shown here is derived from an EMBL/GenBank/DDBJ whole genome shotgun (WGS) entry which is preliminary data.</text>
</comment>
<evidence type="ECO:0000256" key="2">
    <source>
        <dbReference type="SAM" id="Phobius"/>
    </source>
</evidence>
<dbReference type="GO" id="GO:0005524">
    <property type="term" value="F:ATP binding"/>
    <property type="evidence" value="ECO:0007669"/>
    <property type="project" value="InterPro"/>
</dbReference>
<dbReference type="Pfam" id="PF03109">
    <property type="entry name" value="ABC1"/>
    <property type="match status" value="1"/>
</dbReference>
<comment type="similarity">
    <text evidence="1">Belongs to the protein kinase superfamily. ADCK protein kinase family.</text>
</comment>
<keyword evidence="2" id="KW-1133">Transmembrane helix</keyword>
<dbReference type="InterPro" id="IPR000719">
    <property type="entry name" value="Prot_kinase_dom"/>
</dbReference>
<dbReference type="InterPro" id="IPR004147">
    <property type="entry name" value="ABC1_dom"/>
</dbReference>
<name>A0A921EP74_9ACTN</name>
<dbReference type="CDD" id="cd05121">
    <property type="entry name" value="ABC1_ADCK3-like"/>
    <property type="match status" value="1"/>
</dbReference>
<gene>
    <name evidence="4" type="ORF">K8V15_09165</name>
</gene>
<keyword evidence="2" id="KW-0812">Transmembrane</keyword>
<protein>
    <submittedName>
        <fullName evidence="4">Phosphotransferase</fullName>
    </submittedName>
</protein>
<dbReference type="InterPro" id="IPR050154">
    <property type="entry name" value="UbiB_kinase"/>
</dbReference>
<evidence type="ECO:0000313" key="5">
    <source>
        <dbReference type="Proteomes" id="UP000712713"/>
    </source>
</evidence>
<feature type="transmembrane region" description="Helical" evidence="2">
    <location>
        <begin position="482"/>
        <end position="502"/>
    </location>
</feature>
<dbReference type="PANTHER" id="PTHR10566:SF113">
    <property type="entry name" value="PROTEIN ACTIVITY OF BC1 COMPLEX KINASE 7, CHLOROPLASTIC"/>
    <property type="match status" value="1"/>
</dbReference>
<feature type="domain" description="Protein kinase" evidence="3">
    <location>
        <begin position="115"/>
        <end position="483"/>
    </location>
</feature>
<reference evidence="4" key="2">
    <citation type="submission" date="2021-09" db="EMBL/GenBank/DDBJ databases">
        <authorList>
            <person name="Gilroy R."/>
        </authorList>
    </citation>
    <scope>NUCLEOTIDE SEQUENCE</scope>
    <source>
        <strain evidence="4">ChiGjej3B3-7470</strain>
    </source>
</reference>
<dbReference type="SUPFAM" id="SSF56112">
    <property type="entry name" value="Protein kinase-like (PK-like)"/>
    <property type="match status" value="1"/>
</dbReference>
<accession>A0A921EP74</accession>
<evidence type="ECO:0000313" key="4">
    <source>
        <dbReference type="EMBL" id="HJE52123.1"/>
    </source>
</evidence>
<dbReference type="Proteomes" id="UP000712713">
    <property type="component" value="Unassembled WGS sequence"/>
</dbReference>
<evidence type="ECO:0000259" key="3">
    <source>
        <dbReference type="PROSITE" id="PS50011"/>
    </source>
</evidence>
<sequence length="561" mass="60014">MREKLTRVGDLVKLLVRHGGSGILSSGGADEFLTETERDGATGDGPEKLAADLEAMGPTYIKLGQLLSTRHDLLPDAYTQALSRLQDDVDPIDADDVRQLIESEIGTTVGALFSEFNDQPLAAASLGQVHRATTKTGREVAVKVLRPDVREIVRDDMDLLTQAAGLIDTTTSAGERIGTGKLLAQFRRSLADELDYRKEMANLQRFRELAEREDLLVVPEPIPSYSTSRILTMEFIEGRKVTDLGPLELLDVDGSALAETIFSFFLNTLLNEGLLHADPHPGNLIVTPDGRLALIDLGMVARVPKRVRGQLVRLLLAIGEGDGEEAANVLAGMGHPLSDYDAAAFRDDVSHLVSGAVSLGSDLQAGSVLVALARISGAHGLRPPAEMSTVGKALLNLDQTVQHLDPGFAPAEAIRDSVGTILKSGFSISPGSAISSALEAKEFAAHLPRRANRIMDALSNGELTMRVNALDEDRLLETMHQVANRLTVGLVLAAVTVAAALMSRIEAGPRLLGYPLVSLLFFLAAAVGGLILVGQILITDKRTKARAKKAEKEAPKRATLD</sequence>
<reference evidence="4" key="1">
    <citation type="journal article" date="2021" name="PeerJ">
        <title>Extensive microbial diversity within the chicken gut microbiome revealed by metagenomics and culture.</title>
        <authorList>
            <person name="Gilroy R."/>
            <person name="Ravi A."/>
            <person name="Getino M."/>
            <person name="Pursley I."/>
            <person name="Horton D.L."/>
            <person name="Alikhan N.F."/>
            <person name="Baker D."/>
            <person name="Gharbi K."/>
            <person name="Hall N."/>
            <person name="Watson M."/>
            <person name="Adriaenssens E.M."/>
            <person name="Foster-Nyarko E."/>
            <person name="Jarju S."/>
            <person name="Secka A."/>
            <person name="Antonio M."/>
            <person name="Oren A."/>
            <person name="Chaudhuri R.R."/>
            <person name="La Ragione R."/>
            <person name="Hildebrand F."/>
            <person name="Pallen M.J."/>
        </authorList>
    </citation>
    <scope>NUCLEOTIDE SEQUENCE</scope>
    <source>
        <strain evidence="4">ChiGjej3B3-7470</strain>
    </source>
</reference>
<dbReference type="AlphaFoldDB" id="A0A921EP74"/>